<dbReference type="RefSeq" id="WP_161011900.1">
    <property type="nucleotide sequence ID" value="NZ_WWCK01000001.1"/>
</dbReference>
<evidence type="ECO:0000313" key="1">
    <source>
        <dbReference type="EMBL" id="MYM65268.1"/>
    </source>
</evidence>
<dbReference type="AlphaFoldDB" id="A0A7X4GKU3"/>
<accession>A0A7X4GKU3</accession>
<sequence>MRRAIGQFLRIDVAPHAVSVQRVARWRFPGRAATAPETLASQQIAPSGDHPADAIANALRAVLGELNVEGWPVSFVLSDELTRMWRVTPPAGAARMADLEAAAALRFQSLYGEVPAAWQVSADWDAVQPFFAAAVPRALLAALRVVAQDCKLSTVAIEPRFVSAWNTSRHGLKQGAWFGLVHEQLLTLAATETDGKGLRAVRALPIPQGADQDWLTQTLQREALLLDMEAPSLLQVHGNAPAAWIKPATSSAQIPCSVLNGGAA</sequence>
<evidence type="ECO:0000313" key="2">
    <source>
        <dbReference type="Proteomes" id="UP000450012"/>
    </source>
</evidence>
<organism evidence="1 2">
    <name type="scientific">Duganella rivi</name>
    <dbReference type="NCBI Taxonomy" id="2666083"/>
    <lineage>
        <taxon>Bacteria</taxon>
        <taxon>Pseudomonadati</taxon>
        <taxon>Pseudomonadota</taxon>
        <taxon>Betaproteobacteria</taxon>
        <taxon>Burkholderiales</taxon>
        <taxon>Oxalobacteraceae</taxon>
        <taxon>Telluria group</taxon>
        <taxon>Duganella</taxon>
    </lineage>
</organism>
<protein>
    <submittedName>
        <fullName evidence="1">Uncharacterized protein</fullName>
    </submittedName>
</protein>
<dbReference type="Proteomes" id="UP000450012">
    <property type="component" value="Unassembled WGS sequence"/>
</dbReference>
<keyword evidence="2" id="KW-1185">Reference proteome</keyword>
<gene>
    <name evidence="1" type="ORF">GTP45_00285</name>
</gene>
<comment type="caution">
    <text evidence="1">The sequence shown here is derived from an EMBL/GenBank/DDBJ whole genome shotgun (WGS) entry which is preliminary data.</text>
</comment>
<proteinExistence type="predicted"/>
<reference evidence="1 2" key="1">
    <citation type="submission" date="2019-12" db="EMBL/GenBank/DDBJ databases">
        <title>Novel species isolated from a subtropical stream in China.</title>
        <authorList>
            <person name="Lu H."/>
        </authorList>
    </citation>
    <scope>NUCLEOTIDE SEQUENCE [LARGE SCALE GENOMIC DNA]</scope>
    <source>
        <strain evidence="1 2">FT55W</strain>
    </source>
</reference>
<dbReference type="EMBL" id="WWCK01000001">
    <property type="protein sequence ID" value="MYM65268.1"/>
    <property type="molecule type" value="Genomic_DNA"/>
</dbReference>
<name>A0A7X4GKU3_9BURK</name>